<gene>
    <name evidence="2" type="ORF">JY651_49985</name>
</gene>
<dbReference type="EMBL" id="CP071090">
    <property type="protein sequence ID" value="QSQ23132.1"/>
    <property type="molecule type" value="Genomic_DNA"/>
</dbReference>
<dbReference type="Proteomes" id="UP000662747">
    <property type="component" value="Chromosome"/>
</dbReference>
<evidence type="ECO:0008006" key="4">
    <source>
        <dbReference type="Google" id="ProtNLM"/>
    </source>
</evidence>
<feature type="signal peptide" evidence="1">
    <location>
        <begin position="1"/>
        <end position="26"/>
    </location>
</feature>
<reference evidence="2 3" key="1">
    <citation type="submission" date="2021-02" db="EMBL/GenBank/DDBJ databases">
        <title>De Novo genome assembly of isolated myxobacteria.</title>
        <authorList>
            <person name="Stevens D.C."/>
        </authorList>
    </citation>
    <scope>NUCLEOTIDE SEQUENCE [LARGE SCALE GENOMIC DNA]</scope>
    <source>
        <strain evidence="3">SCPEA02</strain>
    </source>
</reference>
<protein>
    <recommendedName>
        <fullName evidence="4">Lipoprotein</fullName>
    </recommendedName>
</protein>
<accession>A0ABX7NW29</accession>
<organism evidence="2 3">
    <name type="scientific">Pyxidicoccus parkwayensis</name>
    <dbReference type="NCBI Taxonomy" id="2813578"/>
    <lineage>
        <taxon>Bacteria</taxon>
        <taxon>Pseudomonadati</taxon>
        <taxon>Myxococcota</taxon>
        <taxon>Myxococcia</taxon>
        <taxon>Myxococcales</taxon>
        <taxon>Cystobacterineae</taxon>
        <taxon>Myxococcaceae</taxon>
        <taxon>Pyxidicoccus</taxon>
    </lineage>
</organism>
<feature type="chain" id="PRO_5047191788" description="Lipoprotein" evidence="1">
    <location>
        <begin position="27"/>
        <end position="129"/>
    </location>
</feature>
<name>A0ABX7NW29_9BACT</name>
<keyword evidence="3" id="KW-1185">Reference proteome</keyword>
<evidence type="ECO:0000313" key="2">
    <source>
        <dbReference type="EMBL" id="QSQ23132.1"/>
    </source>
</evidence>
<dbReference type="RefSeq" id="WP_206724707.1">
    <property type="nucleotide sequence ID" value="NZ_CP071090.1"/>
</dbReference>
<evidence type="ECO:0000313" key="3">
    <source>
        <dbReference type="Proteomes" id="UP000662747"/>
    </source>
</evidence>
<evidence type="ECO:0000256" key="1">
    <source>
        <dbReference type="SAM" id="SignalP"/>
    </source>
</evidence>
<keyword evidence="1" id="KW-0732">Signal</keyword>
<sequence>MNRIKLSAVTSALVVSGLLGAAVAHATPTDSAFPWSWGGLKVSDVQQGSDNEVYVKFKNPDGTIRTVWPNSSGTDLCGGNATLRLARARTNFQEIVSTLNAAGLSGRPVWVAYEPTAGVCYIKAVQISF</sequence>
<proteinExistence type="predicted"/>